<dbReference type="GO" id="GO:0046872">
    <property type="term" value="F:metal ion binding"/>
    <property type="evidence" value="ECO:0007669"/>
    <property type="project" value="InterPro"/>
</dbReference>
<evidence type="ECO:0000313" key="4">
    <source>
        <dbReference type="Proteomes" id="UP001162131"/>
    </source>
</evidence>
<name>A0AAU9JZ00_9CILI</name>
<dbReference type="PANTHER" id="PTHR14465">
    <property type="entry name" value="IQ DOMAIN-CONTAINING PROTEIN H"/>
    <property type="match status" value="1"/>
</dbReference>
<dbReference type="PROSITE" id="PS50975">
    <property type="entry name" value="ATP_GRASP"/>
    <property type="match status" value="1"/>
</dbReference>
<dbReference type="InterPro" id="IPR056855">
    <property type="entry name" value="ATP-grasp_IQCH"/>
</dbReference>
<dbReference type="AlphaFoldDB" id="A0AAU9JZ00"/>
<feature type="domain" description="ATP-grasp" evidence="2">
    <location>
        <begin position="172"/>
        <end position="398"/>
    </location>
</feature>
<dbReference type="EMBL" id="CAJZBQ010000040">
    <property type="protein sequence ID" value="CAG9326146.1"/>
    <property type="molecule type" value="Genomic_DNA"/>
</dbReference>
<comment type="caution">
    <text evidence="3">The sequence shown here is derived from an EMBL/GenBank/DDBJ whole genome shotgun (WGS) entry which is preliminary data.</text>
</comment>
<evidence type="ECO:0000256" key="1">
    <source>
        <dbReference type="PROSITE-ProRule" id="PRU00409"/>
    </source>
</evidence>
<dbReference type="InterPro" id="IPR011761">
    <property type="entry name" value="ATP-grasp"/>
</dbReference>
<protein>
    <recommendedName>
        <fullName evidence="2">ATP-grasp domain-containing protein</fullName>
    </recommendedName>
</protein>
<dbReference type="Pfam" id="PF24923">
    <property type="entry name" value="ATP-grasp_IQCH"/>
    <property type="match status" value="1"/>
</dbReference>
<dbReference type="Gene3D" id="3.30.470.20">
    <property type="entry name" value="ATP-grasp fold, B domain"/>
    <property type="match status" value="1"/>
</dbReference>
<keyword evidence="4" id="KW-1185">Reference proteome</keyword>
<dbReference type="GO" id="GO:0005524">
    <property type="term" value="F:ATP binding"/>
    <property type="evidence" value="ECO:0007669"/>
    <property type="project" value="UniProtKB-UniRule"/>
</dbReference>
<dbReference type="PANTHER" id="PTHR14465:SF0">
    <property type="entry name" value="IQ DOMAIN-CONTAINING PROTEIN H"/>
    <property type="match status" value="1"/>
</dbReference>
<dbReference type="Proteomes" id="UP001162131">
    <property type="component" value="Unassembled WGS sequence"/>
</dbReference>
<keyword evidence="1" id="KW-0547">Nucleotide-binding</keyword>
<dbReference type="Pfam" id="PF02655">
    <property type="entry name" value="ATP-grasp_3"/>
    <property type="match status" value="1"/>
</dbReference>
<evidence type="ECO:0000259" key="2">
    <source>
        <dbReference type="PROSITE" id="PS50975"/>
    </source>
</evidence>
<sequence length="498" mass="57519">MEDHKSDRRRETYATLDNAEYIIVIPSLSFPTNELTKFKGIHNYEERLFYYFSYLTNPNIKIVYATSLPLEKSTILYYIQLLTRNSSFTPKELKKRVLFLSCDDTSSSCLVEKLYRHPILIEKIKQFINPSKSLMVTYIGTNLEYELANELNVQLFANDYHYSYFATRAGNKEIFAEAEIPHPKSSGVIKSVEGLIEALSTLYIENNSEITKFVIKQNNGLGGIGTCLLHTKYFDRTNLHESIRDALENKIEFQFANENWESYQQKIQNFGVMVEIWIDDAFSSPSCQGIIYQNGDVEILSTHEQILHGLIYVGCEFPAKNEYRQEIMNQTAKIGNILSRKGCRERFGVDFVVKKENDSLNIYAIEINIRWTGTSHPFLTAKRLINSEITEDGLLKSKEGKFKYYFANDCVINEIYAGLTPRFFIEFINSNVELQFDSDRMIGIVIYNFSFTAEFGRFGVLAISDSIDEAKVLYFKSLQIIEAFANEIHNKKRNIALE</sequence>
<reference evidence="3" key="1">
    <citation type="submission" date="2021-09" db="EMBL/GenBank/DDBJ databases">
        <authorList>
            <consortium name="AG Swart"/>
            <person name="Singh M."/>
            <person name="Singh A."/>
            <person name="Seah K."/>
            <person name="Emmerich C."/>
        </authorList>
    </citation>
    <scope>NUCLEOTIDE SEQUENCE</scope>
    <source>
        <strain evidence="3">ATCC30299</strain>
    </source>
</reference>
<keyword evidence="1" id="KW-0067">ATP-binding</keyword>
<dbReference type="SUPFAM" id="SSF56059">
    <property type="entry name" value="Glutathione synthetase ATP-binding domain-like"/>
    <property type="match status" value="1"/>
</dbReference>
<gene>
    <name evidence="3" type="ORF">BSTOLATCC_MIC40579</name>
</gene>
<accession>A0AAU9JZ00</accession>
<dbReference type="InterPro" id="IPR038752">
    <property type="entry name" value="IQCH"/>
</dbReference>
<proteinExistence type="predicted"/>
<organism evidence="3 4">
    <name type="scientific">Blepharisma stoltei</name>
    <dbReference type="NCBI Taxonomy" id="1481888"/>
    <lineage>
        <taxon>Eukaryota</taxon>
        <taxon>Sar</taxon>
        <taxon>Alveolata</taxon>
        <taxon>Ciliophora</taxon>
        <taxon>Postciliodesmatophora</taxon>
        <taxon>Heterotrichea</taxon>
        <taxon>Heterotrichida</taxon>
        <taxon>Blepharismidae</taxon>
        <taxon>Blepharisma</taxon>
    </lineage>
</organism>
<evidence type="ECO:0000313" key="3">
    <source>
        <dbReference type="EMBL" id="CAG9326146.1"/>
    </source>
</evidence>
<dbReference type="InterPro" id="IPR003806">
    <property type="entry name" value="ATP-grasp_PylC-type"/>
</dbReference>